<name>B7QEW0_IXOSC</name>
<dbReference type="InterPro" id="IPR038196">
    <property type="entry name" value="Med25_PTOV_sf"/>
</dbReference>
<sequence>MRLVLPPSLPQPPQGMGGPMKERRTVWQGQVEYQDKMPGNPRNVYTLQCTVSTSVTNGEPEVCADKWPPKLTLQLMPKTMLMNVVLAVKNAARCVVLAFGGGPEGGPAAAEGLHKLSRFMSSAWLGLVHFASPPADIKLMLVVYMPDKNFYMGMIANDQETLYGAVKQVVDTHRKQQQTKSKMLQTMSGGTMAQAGGMNMPVPVPNPAMAVNQVSLFLPPSLRPSFAEWRRLYGGPPRAALVSPGGAPPHPVNQAASVSQQQAVRLSQLEAERQQNLMKIQQLQQTLEAAQAKELQYKAAQEQQTMLERQRVVNHQVQQLAASGGMVTAMGGPQGGPPGGGPPQGPPQQPQGGGAPGWDDTALLDLLGGGPHNG</sequence>
<dbReference type="GO" id="GO:0045944">
    <property type="term" value="P:positive regulation of transcription by RNA polymerase II"/>
    <property type="evidence" value="ECO:0000318"/>
    <property type="project" value="GO_Central"/>
</dbReference>
<dbReference type="EMBL" id="ABJB010282308">
    <property type="status" value="NOT_ANNOTATED_CDS"/>
    <property type="molecule type" value="Genomic_DNA"/>
</dbReference>
<dbReference type="EnsemblMetazoa" id="ISCW022843-RA">
    <property type="protein sequence ID" value="ISCW022843-PA"/>
    <property type="gene ID" value="ISCW022843"/>
</dbReference>
<dbReference type="VEuPathDB" id="VectorBase:ISCI022843"/>
<dbReference type="VEuPathDB" id="VectorBase:ISCP_038570"/>
<reference evidence="4 6" key="1">
    <citation type="submission" date="2008-03" db="EMBL/GenBank/DDBJ databases">
        <title>Annotation of Ixodes scapularis.</title>
        <authorList>
            <consortium name="Ixodes scapularis Genome Project Consortium"/>
            <person name="Caler E."/>
            <person name="Hannick L.I."/>
            <person name="Bidwell S."/>
            <person name="Joardar V."/>
            <person name="Thiagarajan M."/>
            <person name="Amedeo P."/>
            <person name="Galinsky K.J."/>
            <person name="Schobel S."/>
            <person name="Inman J."/>
            <person name="Hostetler J."/>
            <person name="Miller J."/>
            <person name="Hammond M."/>
            <person name="Megy K."/>
            <person name="Lawson D."/>
            <person name="Kodira C."/>
            <person name="Sutton G."/>
            <person name="Meyer J."/>
            <person name="Hill C.A."/>
            <person name="Birren B."/>
            <person name="Nene V."/>
            <person name="Collins F."/>
            <person name="Alarcon-Chaidez F."/>
            <person name="Wikel S."/>
            <person name="Strausberg R."/>
        </authorList>
    </citation>
    <scope>NUCLEOTIDE SEQUENCE [LARGE SCALE GENOMIC DNA]</scope>
    <source>
        <strain evidence="6">Wikel</strain>
        <strain evidence="4">Wikel colony</strain>
    </source>
</reference>
<accession>B7QEW0</accession>
<dbReference type="VEuPathDB" id="VectorBase:ISCW022843"/>
<dbReference type="GO" id="GO:0016592">
    <property type="term" value="C:mediator complex"/>
    <property type="evidence" value="ECO:0000318"/>
    <property type="project" value="GO_Central"/>
</dbReference>
<feature type="region of interest" description="Disordered" evidence="2">
    <location>
        <begin position="326"/>
        <end position="374"/>
    </location>
</feature>
<dbReference type="EMBL" id="ABJB010349846">
    <property type="status" value="NOT_ANNOTATED_CDS"/>
    <property type="molecule type" value="Genomic_DNA"/>
</dbReference>
<evidence type="ECO:0007829" key="7">
    <source>
        <dbReference type="PeptideAtlas" id="B7QEW0"/>
    </source>
</evidence>
<evidence type="ECO:0000313" key="5">
    <source>
        <dbReference type="EnsemblMetazoa" id="ISCW022843-PA"/>
    </source>
</evidence>
<feature type="region of interest" description="Disordered" evidence="2">
    <location>
        <begin position="1"/>
        <end position="23"/>
    </location>
</feature>
<proteinExistence type="evidence at protein level"/>
<feature type="domain" description="Mediator complex subunit Med25 PTOV" evidence="3">
    <location>
        <begin position="22"/>
        <end position="175"/>
    </location>
</feature>
<protein>
    <submittedName>
        <fullName evidence="4 5">Transcription factor, putative</fullName>
    </submittedName>
</protein>
<keyword evidence="1" id="KW-0175">Coiled coil</keyword>
<dbReference type="Proteomes" id="UP000001555">
    <property type="component" value="Unassembled WGS sequence"/>
</dbReference>
<feature type="compositionally biased region" description="Pro residues" evidence="2">
    <location>
        <begin position="335"/>
        <end position="349"/>
    </location>
</feature>
<dbReference type="STRING" id="6945.B7QEW0"/>
<reference evidence="5" key="2">
    <citation type="submission" date="2020-05" db="UniProtKB">
        <authorList>
            <consortium name="EnsemblMetazoa"/>
        </authorList>
    </citation>
    <scope>IDENTIFICATION</scope>
    <source>
        <strain evidence="5">wikel</strain>
    </source>
</reference>
<dbReference type="HOGENOM" id="CLU_740299_0_0_1"/>
<organism>
    <name type="scientific">Ixodes scapularis</name>
    <name type="common">Black-legged tick</name>
    <name type="synonym">Deer tick</name>
    <dbReference type="NCBI Taxonomy" id="6945"/>
    <lineage>
        <taxon>Eukaryota</taxon>
        <taxon>Metazoa</taxon>
        <taxon>Ecdysozoa</taxon>
        <taxon>Arthropoda</taxon>
        <taxon>Chelicerata</taxon>
        <taxon>Arachnida</taxon>
        <taxon>Acari</taxon>
        <taxon>Parasitiformes</taxon>
        <taxon>Ixodida</taxon>
        <taxon>Ixodoidea</taxon>
        <taxon>Ixodidae</taxon>
        <taxon>Ixodinae</taxon>
        <taxon>Ixodes</taxon>
    </lineage>
</organism>
<evidence type="ECO:0000259" key="3">
    <source>
        <dbReference type="Pfam" id="PF11232"/>
    </source>
</evidence>
<dbReference type="InterPro" id="IPR021394">
    <property type="entry name" value="Med25_PTOV"/>
</dbReference>
<evidence type="ECO:0000313" key="6">
    <source>
        <dbReference type="Proteomes" id="UP000001555"/>
    </source>
</evidence>
<evidence type="ECO:0000313" key="4">
    <source>
        <dbReference type="EMBL" id="EEC17382.1"/>
    </source>
</evidence>
<dbReference type="Pfam" id="PF11232">
    <property type="entry name" value="Med25"/>
    <property type="match status" value="1"/>
</dbReference>
<dbReference type="AlphaFoldDB" id="B7QEW0"/>
<feature type="compositionally biased region" description="Low complexity" evidence="2">
    <location>
        <begin position="357"/>
        <end position="366"/>
    </location>
</feature>
<gene>
    <name evidence="4" type="ORF">IscW_ISCW022843</name>
</gene>
<dbReference type="PaxDb" id="6945-B7QEW0"/>
<dbReference type="InParanoid" id="B7QEW0"/>
<dbReference type="OrthoDB" id="7690434at2759"/>
<keyword evidence="6" id="KW-1185">Reference proteome</keyword>
<feature type="coiled-coil region" evidence="1">
    <location>
        <begin position="266"/>
        <end position="310"/>
    </location>
</feature>
<dbReference type="EMBL" id="DS922315">
    <property type="protein sequence ID" value="EEC17382.1"/>
    <property type="molecule type" value="Genomic_DNA"/>
</dbReference>
<dbReference type="Gene3D" id="2.40.290.30">
    <property type="entry name" value="Mediator complex subunit 25, ACID domain"/>
    <property type="match status" value="1"/>
</dbReference>
<dbReference type="GO" id="GO:0005667">
    <property type="term" value="C:transcription regulator complex"/>
    <property type="evidence" value="ECO:0000318"/>
    <property type="project" value="GO_Central"/>
</dbReference>
<evidence type="ECO:0000256" key="2">
    <source>
        <dbReference type="SAM" id="MobiDB-lite"/>
    </source>
</evidence>
<evidence type="ECO:0000256" key="1">
    <source>
        <dbReference type="SAM" id="Coils"/>
    </source>
</evidence>
<keyword evidence="7" id="KW-1267">Proteomics identification</keyword>